<evidence type="ECO:0000259" key="9">
    <source>
        <dbReference type="Pfam" id="PF07715"/>
    </source>
</evidence>
<evidence type="ECO:0000256" key="6">
    <source>
        <dbReference type="ARBA" id="ARBA00023237"/>
    </source>
</evidence>
<evidence type="ECO:0000256" key="7">
    <source>
        <dbReference type="PROSITE-ProRule" id="PRU01360"/>
    </source>
</evidence>
<dbReference type="RefSeq" id="WP_031518693.1">
    <property type="nucleotide sequence ID" value="NZ_CP074352.1"/>
</dbReference>
<dbReference type="InterPro" id="IPR037066">
    <property type="entry name" value="Plug_dom_sf"/>
</dbReference>
<keyword evidence="10" id="KW-0675">Receptor</keyword>
<dbReference type="Gene3D" id="2.170.130.10">
    <property type="entry name" value="TonB-dependent receptor, plug domain"/>
    <property type="match status" value="1"/>
</dbReference>
<gene>
    <name evidence="10" type="ORF">KFZ77_03120</name>
</gene>
<dbReference type="InterPro" id="IPR036942">
    <property type="entry name" value="Beta-barrel_TonB_sf"/>
</dbReference>
<evidence type="ECO:0000256" key="8">
    <source>
        <dbReference type="SAM" id="SignalP"/>
    </source>
</evidence>
<feature type="domain" description="TonB-dependent receptor plug" evidence="9">
    <location>
        <begin position="49"/>
        <end position="179"/>
    </location>
</feature>
<accession>A0ABY6JFD4</accession>
<evidence type="ECO:0000256" key="1">
    <source>
        <dbReference type="ARBA" id="ARBA00004571"/>
    </source>
</evidence>
<name>A0ABY6JFD4_9ENTR</name>
<dbReference type="PROSITE" id="PS52016">
    <property type="entry name" value="TONB_DEPENDENT_REC_3"/>
    <property type="match status" value="1"/>
</dbReference>
<sequence>MNKIAHLILPLSLISTGALAENNNETAPVTEEQASDTIVVRSAPTSQSMGTQIIDADKIANRPTGNGTVTELLKYNPNVRFANDSNSSLNPGEIAPENVSFHGEKFYNNNFMIDGLSNNNTINPGANGGDLTASPDGYSPTDLPAGGAQSFWINAELIDTVDVYDSNVSAKYGDFTGGVVDARLKDPSLDRASGKVSWRTTRNAWTSYHIDSNKKEDFEAATAFYNQPKFTKNFYSATFNQPLNDSAGFIFSYNRQQSTIPQYHTNMEKWTDQERLSETYLLKGTWFADNGDILRLTGMYSPHESTYYKIDTKNGGFTNHGGGWRTNLEWEHYATWGKLTSLAGYQHEQNKIEQESNIYQNWWRYRDANDFVSDVIDWGSSVPSKTGSQTAYLGGYGDYGTEKTTTTLKQDAELNAFSALGVTHQIDAGWQVDMFDARYRRFDDVLLSRGTATLSPGVVCQPGDAWCIDGEQYIKSRTLYPERSVKGSYTNYAIYLQDSMNFKRVELTPGVRLQYDDYLKNTTLAPRLAGSLDVFGDKRTRLFGGANRYYGQNMLAYKLRSGIGSYYIQTRKNAQSPWETGELRSLGTQYDVSDLKTPYSDEISLGLSQRVLDTVWTMKWVNRKGRDQFGRETVTDANGDRFYVLTNNAKTEGNTWSLSAEPVSPYHFSMADISWSLGASISDNKSSSQTYYDTSDRDDQMVIFDNKLMQRADMDALDFNTPWNAFVNVNTWIPALNLNWNQSLTYTSGYEGYTTETVTCPDGGPGCGSYTGDATRYSKTKYKDYFTWDWRFAWRQPTFENQSLELTVDVLNVLDNVIEATQSSSATSSTLTYKTGRQFWLGVAYSW</sequence>
<dbReference type="SUPFAM" id="SSF56935">
    <property type="entry name" value="Porins"/>
    <property type="match status" value="1"/>
</dbReference>
<keyword evidence="3 7" id="KW-1134">Transmembrane beta strand</keyword>
<feature type="chain" id="PRO_5046133070" evidence="8">
    <location>
        <begin position="21"/>
        <end position="847"/>
    </location>
</feature>
<comment type="subcellular location">
    <subcellularLocation>
        <location evidence="1 7">Cell outer membrane</location>
        <topology evidence="1 7">Multi-pass membrane protein</topology>
    </subcellularLocation>
</comment>
<keyword evidence="8" id="KW-0732">Signal</keyword>
<keyword evidence="11" id="KW-1185">Reference proteome</keyword>
<evidence type="ECO:0000313" key="10">
    <source>
        <dbReference type="EMBL" id="UYU32527.1"/>
    </source>
</evidence>
<dbReference type="Gene3D" id="2.40.170.20">
    <property type="entry name" value="TonB-dependent receptor, beta-barrel domain"/>
    <property type="match status" value="1"/>
</dbReference>
<evidence type="ECO:0000256" key="3">
    <source>
        <dbReference type="ARBA" id="ARBA00022452"/>
    </source>
</evidence>
<evidence type="ECO:0000256" key="2">
    <source>
        <dbReference type="ARBA" id="ARBA00022448"/>
    </source>
</evidence>
<dbReference type="Proteomes" id="UP001156318">
    <property type="component" value="Chromosome"/>
</dbReference>
<dbReference type="InterPro" id="IPR039426">
    <property type="entry name" value="TonB-dep_rcpt-like"/>
</dbReference>
<keyword evidence="2 7" id="KW-0813">Transport</keyword>
<keyword evidence="5 7" id="KW-0472">Membrane</keyword>
<proteinExistence type="inferred from homology"/>
<evidence type="ECO:0000256" key="4">
    <source>
        <dbReference type="ARBA" id="ARBA00022692"/>
    </source>
</evidence>
<dbReference type="InterPro" id="IPR012910">
    <property type="entry name" value="Plug_dom"/>
</dbReference>
<evidence type="ECO:0000256" key="5">
    <source>
        <dbReference type="ARBA" id="ARBA00023136"/>
    </source>
</evidence>
<reference evidence="10 11" key="1">
    <citation type="submission" date="2021-05" db="EMBL/GenBank/DDBJ databases">
        <title>Isolation, identification, and the growth promoting effects of Pantoea dispersa strain YSD J2 from the aboveground leaves of Cyperus esculentus L.Var. Sativus.</title>
        <authorList>
            <person name="Wang S."/>
            <person name="Tang X.M."/>
            <person name="Huang Y.N."/>
        </authorList>
    </citation>
    <scope>NUCLEOTIDE SEQUENCE [LARGE SCALE GENOMIC DNA]</scope>
    <source>
        <strain evidence="11">YSD YN2</strain>
    </source>
</reference>
<keyword evidence="4 7" id="KW-0812">Transmembrane</keyword>
<dbReference type="Pfam" id="PF07715">
    <property type="entry name" value="Plug"/>
    <property type="match status" value="1"/>
</dbReference>
<comment type="similarity">
    <text evidence="7">Belongs to the TonB-dependent receptor family.</text>
</comment>
<organism evidence="10 11">
    <name type="scientific">Siccibacter colletis</name>
    <dbReference type="NCBI Taxonomy" id="1505757"/>
    <lineage>
        <taxon>Bacteria</taxon>
        <taxon>Pseudomonadati</taxon>
        <taxon>Pseudomonadota</taxon>
        <taxon>Gammaproteobacteria</taxon>
        <taxon>Enterobacterales</taxon>
        <taxon>Enterobacteriaceae</taxon>
        <taxon>Siccibacter</taxon>
    </lineage>
</organism>
<dbReference type="EMBL" id="CP074352">
    <property type="protein sequence ID" value="UYU32527.1"/>
    <property type="molecule type" value="Genomic_DNA"/>
</dbReference>
<feature type="signal peptide" evidence="8">
    <location>
        <begin position="1"/>
        <end position="20"/>
    </location>
</feature>
<evidence type="ECO:0000313" key="11">
    <source>
        <dbReference type="Proteomes" id="UP001156318"/>
    </source>
</evidence>
<protein>
    <submittedName>
        <fullName evidence="10">TonB-dependent receptor</fullName>
    </submittedName>
</protein>
<keyword evidence="6 7" id="KW-0998">Cell outer membrane</keyword>